<dbReference type="Proteomes" id="UP000286954">
    <property type="component" value="Chromosome"/>
</dbReference>
<dbReference type="PANTHER" id="PTHR30417">
    <property type="entry name" value="N-ACETYLMURAMOYL-L-ALANINE AMIDASE AMID"/>
    <property type="match status" value="1"/>
</dbReference>
<dbReference type="CDD" id="cd06583">
    <property type="entry name" value="PGRP"/>
    <property type="match status" value="1"/>
</dbReference>
<dbReference type="PANTHER" id="PTHR30417:SF1">
    <property type="entry name" value="N-ACETYLMURAMOYL-L-ALANINE AMIDASE AMID"/>
    <property type="match status" value="1"/>
</dbReference>
<dbReference type="GO" id="GO:0071555">
    <property type="term" value="P:cell wall organization"/>
    <property type="evidence" value="ECO:0007669"/>
    <property type="project" value="UniProtKB-KW"/>
</dbReference>
<evidence type="ECO:0000256" key="3">
    <source>
        <dbReference type="ARBA" id="ARBA00022801"/>
    </source>
</evidence>
<name>A0A3T0E730_9PROT</name>
<dbReference type="InterPro" id="IPR036505">
    <property type="entry name" value="Amidase/PGRP_sf"/>
</dbReference>
<dbReference type="EMBL" id="CP018911">
    <property type="protein sequence ID" value="AZU03201.1"/>
    <property type="molecule type" value="Genomic_DNA"/>
</dbReference>
<gene>
    <name evidence="5" type="ORF">X907_0656</name>
</gene>
<sequence>MKRIRLPSPNFNARALPVSMLVLHYTGMETGRAAIDRLADPAAKVSAHYVVEEDGSVIAMVDEAKRAWHAGLSYWRGVTDINSASIGIEIVNGGHDFGLPDYPPAQISAVTALSREIIARHAIAPVNVVGHSDIAPGRKIDPGEKFPWERLAREGVGLWPDGAVPASPDEARARAWLIAIGYNPDLPLDVVLTEFQRRYRPSRPDGVLDDETMGLIEVLAGKVSAA</sequence>
<dbReference type="Gene3D" id="3.40.80.10">
    <property type="entry name" value="Peptidoglycan recognition protein-like"/>
    <property type="match status" value="1"/>
</dbReference>
<dbReference type="SUPFAM" id="SSF47090">
    <property type="entry name" value="PGBD-like"/>
    <property type="match status" value="1"/>
</dbReference>
<dbReference type="RefSeq" id="WP_127565611.1">
    <property type="nucleotide sequence ID" value="NZ_BMFB01000002.1"/>
</dbReference>
<dbReference type="SMART" id="SM00644">
    <property type="entry name" value="Ami_2"/>
    <property type="match status" value="1"/>
</dbReference>
<dbReference type="InterPro" id="IPR051206">
    <property type="entry name" value="NAMLAA_amidase_2"/>
</dbReference>
<protein>
    <recommendedName>
        <fullName evidence="2">N-acetylmuramoyl-L-alanine amidase</fullName>
        <ecNumber evidence="2">3.5.1.28</ecNumber>
    </recommendedName>
</protein>
<dbReference type="GO" id="GO:0019867">
    <property type="term" value="C:outer membrane"/>
    <property type="evidence" value="ECO:0007669"/>
    <property type="project" value="TreeGrafter"/>
</dbReference>
<keyword evidence="6" id="KW-1185">Reference proteome</keyword>
<evidence type="ECO:0000256" key="2">
    <source>
        <dbReference type="ARBA" id="ARBA00011901"/>
    </source>
</evidence>
<keyword evidence="3" id="KW-0378">Hydrolase</keyword>
<dbReference type="InterPro" id="IPR036365">
    <property type="entry name" value="PGBD-like_sf"/>
</dbReference>
<evidence type="ECO:0000313" key="5">
    <source>
        <dbReference type="EMBL" id="AZU03201.1"/>
    </source>
</evidence>
<dbReference type="KEGG" id="gak:X907_0656"/>
<dbReference type="EC" id="3.5.1.28" evidence="2"/>
<dbReference type="InterPro" id="IPR002502">
    <property type="entry name" value="Amidase_domain"/>
</dbReference>
<dbReference type="GO" id="GO:0009253">
    <property type="term" value="P:peptidoglycan catabolic process"/>
    <property type="evidence" value="ECO:0007669"/>
    <property type="project" value="InterPro"/>
</dbReference>
<evidence type="ECO:0000256" key="4">
    <source>
        <dbReference type="ARBA" id="ARBA00023316"/>
    </source>
</evidence>
<evidence type="ECO:0000256" key="1">
    <source>
        <dbReference type="ARBA" id="ARBA00001561"/>
    </source>
</evidence>
<comment type="catalytic activity">
    <reaction evidence="1">
        <text>Hydrolyzes the link between N-acetylmuramoyl residues and L-amino acid residues in certain cell-wall glycopeptides.</text>
        <dbReference type="EC" id="3.5.1.28"/>
    </reaction>
</comment>
<proteinExistence type="predicted"/>
<dbReference type="SUPFAM" id="SSF55846">
    <property type="entry name" value="N-acetylmuramoyl-L-alanine amidase-like"/>
    <property type="match status" value="1"/>
</dbReference>
<organism evidence="5 6">
    <name type="scientific">Glycocaulis alkaliphilus</name>
    <dbReference type="NCBI Taxonomy" id="1434191"/>
    <lineage>
        <taxon>Bacteria</taxon>
        <taxon>Pseudomonadati</taxon>
        <taxon>Pseudomonadota</taxon>
        <taxon>Alphaproteobacteria</taxon>
        <taxon>Maricaulales</taxon>
        <taxon>Maricaulaceae</taxon>
        <taxon>Glycocaulis</taxon>
    </lineage>
</organism>
<reference evidence="5 6" key="1">
    <citation type="submission" date="2016-12" db="EMBL/GenBank/DDBJ databases">
        <title>The genome of dimorphic prosthecate Glycocaulis alkaliphilus 6b-8t, isolated from crude oil dictates its adaptability in petroleum environments.</title>
        <authorList>
            <person name="Wu X.-L."/>
            <person name="Geng S."/>
        </authorList>
    </citation>
    <scope>NUCLEOTIDE SEQUENCE [LARGE SCALE GENOMIC DNA]</scope>
    <source>
        <strain evidence="5 6">6B-8</strain>
    </source>
</reference>
<dbReference type="GO" id="GO:0009254">
    <property type="term" value="P:peptidoglycan turnover"/>
    <property type="evidence" value="ECO:0007669"/>
    <property type="project" value="TreeGrafter"/>
</dbReference>
<dbReference type="GO" id="GO:0008745">
    <property type="term" value="F:N-acetylmuramoyl-L-alanine amidase activity"/>
    <property type="evidence" value="ECO:0007669"/>
    <property type="project" value="UniProtKB-EC"/>
</dbReference>
<dbReference type="OrthoDB" id="9794842at2"/>
<evidence type="ECO:0000313" key="6">
    <source>
        <dbReference type="Proteomes" id="UP000286954"/>
    </source>
</evidence>
<dbReference type="AlphaFoldDB" id="A0A3T0E730"/>
<accession>A0A3T0E730</accession>
<keyword evidence="4" id="KW-0961">Cell wall biogenesis/degradation</keyword>
<dbReference type="Pfam" id="PF01510">
    <property type="entry name" value="Amidase_2"/>
    <property type="match status" value="1"/>
</dbReference>